<dbReference type="EMBL" id="JARKHS020036600">
    <property type="protein sequence ID" value="KAK8755810.1"/>
    <property type="molecule type" value="Genomic_DNA"/>
</dbReference>
<reference evidence="2 3" key="1">
    <citation type="journal article" date="2023" name="Arcadia Sci">
        <title>De novo assembly of a long-read Amblyomma americanum tick genome.</title>
        <authorList>
            <person name="Chou S."/>
            <person name="Poskanzer K.E."/>
            <person name="Rollins M."/>
            <person name="Thuy-Boun P.S."/>
        </authorList>
    </citation>
    <scope>NUCLEOTIDE SEQUENCE [LARGE SCALE GENOMIC DNA]</scope>
    <source>
        <strain evidence="2">F_SG_1</strain>
        <tissue evidence="2">Salivary glands</tissue>
    </source>
</reference>
<protein>
    <recommendedName>
        <fullName evidence="4">Secreted protein</fullName>
    </recommendedName>
</protein>
<name>A0AAQ4D020_AMBAM</name>
<sequence>MFVAAVIFATLALLITGDAQAPTNDDDPYCNEQHRANHVLNTCTLRCGGDELVPLNGSERCYLSSANEMKPPMGPVERTAAQAQVGICKEGACVEKPKDLQTEDSS</sequence>
<feature type="signal peptide" evidence="1">
    <location>
        <begin position="1"/>
        <end position="19"/>
    </location>
</feature>
<evidence type="ECO:0008006" key="4">
    <source>
        <dbReference type="Google" id="ProtNLM"/>
    </source>
</evidence>
<proteinExistence type="predicted"/>
<evidence type="ECO:0000256" key="1">
    <source>
        <dbReference type="SAM" id="SignalP"/>
    </source>
</evidence>
<dbReference type="Proteomes" id="UP001321473">
    <property type="component" value="Unassembled WGS sequence"/>
</dbReference>
<dbReference type="AlphaFoldDB" id="A0AAQ4D020"/>
<comment type="caution">
    <text evidence="2">The sequence shown here is derived from an EMBL/GenBank/DDBJ whole genome shotgun (WGS) entry which is preliminary data.</text>
</comment>
<keyword evidence="1" id="KW-0732">Signal</keyword>
<accession>A0AAQ4D020</accession>
<organism evidence="2 3">
    <name type="scientific">Amblyomma americanum</name>
    <name type="common">Lone star tick</name>
    <dbReference type="NCBI Taxonomy" id="6943"/>
    <lineage>
        <taxon>Eukaryota</taxon>
        <taxon>Metazoa</taxon>
        <taxon>Ecdysozoa</taxon>
        <taxon>Arthropoda</taxon>
        <taxon>Chelicerata</taxon>
        <taxon>Arachnida</taxon>
        <taxon>Acari</taxon>
        <taxon>Parasitiformes</taxon>
        <taxon>Ixodida</taxon>
        <taxon>Ixodoidea</taxon>
        <taxon>Ixodidae</taxon>
        <taxon>Amblyomminae</taxon>
        <taxon>Amblyomma</taxon>
    </lineage>
</organism>
<feature type="chain" id="PRO_5042995865" description="Secreted protein" evidence="1">
    <location>
        <begin position="20"/>
        <end position="106"/>
    </location>
</feature>
<evidence type="ECO:0000313" key="3">
    <source>
        <dbReference type="Proteomes" id="UP001321473"/>
    </source>
</evidence>
<gene>
    <name evidence="2" type="ORF">V5799_001490</name>
</gene>
<keyword evidence="3" id="KW-1185">Reference proteome</keyword>
<evidence type="ECO:0000313" key="2">
    <source>
        <dbReference type="EMBL" id="KAK8755810.1"/>
    </source>
</evidence>